<name>A0A9W7CIV7_9STRA</name>
<evidence type="ECO:0000256" key="1">
    <source>
        <dbReference type="SAM" id="MobiDB-lite"/>
    </source>
</evidence>
<organism evidence="2 3">
    <name type="scientific">Phytophthora fragariaefolia</name>
    <dbReference type="NCBI Taxonomy" id="1490495"/>
    <lineage>
        <taxon>Eukaryota</taxon>
        <taxon>Sar</taxon>
        <taxon>Stramenopiles</taxon>
        <taxon>Oomycota</taxon>
        <taxon>Peronosporomycetes</taxon>
        <taxon>Peronosporales</taxon>
        <taxon>Peronosporaceae</taxon>
        <taxon>Phytophthora</taxon>
    </lineage>
</organism>
<feature type="compositionally biased region" description="Polar residues" evidence="1">
    <location>
        <begin position="1"/>
        <end position="17"/>
    </location>
</feature>
<sequence length="135" mass="15144">MASSLVTANQDPELTQARQERDTAVKELRVAHAALSTATRETNMLRTSRGTQETDLRRATALLTAHAEEHQRDTARIRDLEDAVSRAESARVVAESARSEAEAWALRVDSRASAFRRFLVKSRQSGRDHFQLLDD</sequence>
<gene>
    <name evidence="2" type="ORF">Pfra01_000860200</name>
</gene>
<protein>
    <submittedName>
        <fullName evidence="2">Unnamed protein product</fullName>
    </submittedName>
</protein>
<evidence type="ECO:0000313" key="3">
    <source>
        <dbReference type="Proteomes" id="UP001165121"/>
    </source>
</evidence>
<accession>A0A9W7CIV7</accession>
<dbReference type="EMBL" id="BSXT01000776">
    <property type="protein sequence ID" value="GMF33976.1"/>
    <property type="molecule type" value="Genomic_DNA"/>
</dbReference>
<dbReference type="AlphaFoldDB" id="A0A9W7CIV7"/>
<dbReference type="Proteomes" id="UP001165121">
    <property type="component" value="Unassembled WGS sequence"/>
</dbReference>
<proteinExistence type="predicted"/>
<feature type="region of interest" description="Disordered" evidence="1">
    <location>
        <begin position="1"/>
        <end position="22"/>
    </location>
</feature>
<evidence type="ECO:0000313" key="2">
    <source>
        <dbReference type="EMBL" id="GMF33976.1"/>
    </source>
</evidence>
<reference evidence="2" key="1">
    <citation type="submission" date="2023-04" db="EMBL/GenBank/DDBJ databases">
        <title>Phytophthora fragariaefolia NBRC 109709.</title>
        <authorList>
            <person name="Ichikawa N."/>
            <person name="Sato H."/>
            <person name="Tonouchi N."/>
        </authorList>
    </citation>
    <scope>NUCLEOTIDE SEQUENCE</scope>
    <source>
        <strain evidence="2">NBRC 109709</strain>
    </source>
</reference>
<comment type="caution">
    <text evidence="2">The sequence shown here is derived from an EMBL/GenBank/DDBJ whole genome shotgun (WGS) entry which is preliminary data.</text>
</comment>
<keyword evidence="3" id="KW-1185">Reference proteome</keyword>